<dbReference type="EMBL" id="MLJW01003138">
    <property type="protein sequence ID" value="OIQ72765.1"/>
    <property type="molecule type" value="Genomic_DNA"/>
</dbReference>
<dbReference type="InterPro" id="IPR011712">
    <property type="entry name" value="Sig_transdc_His_kin_sub3_dim/P"/>
</dbReference>
<dbReference type="AlphaFoldDB" id="A0A1J5Q9V5"/>
<dbReference type="GO" id="GO:0000155">
    <property type="term" value="F:phosphorelay sensor kinase activity"/>
    <property type="evidence" value="ECO:0007669"/>
    <property type="project" value="InterPro"/>
</dbReference>
<dbReference type="PANTHER" id="PTHR24421">
    <property type="entry name" value="NITRATE/NITRITE SENSOR PROTEIN NARX-RELATED"/>
    <property type="match status" value="1"/>
</dbReference>
<evidence type="ECO:0000259" key="3">
    <source>
        <dbReference type="Pfam" id="PF07730"/>
    </source>
</evidence>
<dbReference type="SUPFAM" id="SSF55874">
    <property type="entry name" value="ATPase domain of HSP90 chaperone/DNA topoisomerase II/histidine kinase"/>
    <property type="match status" value="1"/>
</dbReference>
<evidence type="ECO:0000256" key="2">
    <source>
        <dbReference type="ARBA" id="ARBA00022777"/>
    </source>
</evidence>
<dbReference type="Pfam" id="PF07730">
    <property type="entry name" value="HisKA_3"/>
    <property type="match status" value="1"/>
</dbReference>
<dbReference type="CDD" id="cd16917">
    <property type="entry name" value="HATPase_UhpB-NarQ-NarX-like"/>
    <property type="match status" value="1"/>
</dbReference>
<keyword evidence="2" id="KW-0418">Kinase</keyword>
<dbReference type="Gene3D" id="1.20.5.1930">
    <property type="match status" value="1"/>
</dbReference>
<accession>A0A1J5Q9V5</accession>
<reference evidence="4" key="1">
    <citation type="submission" date="2016-10" db="EMBL/GenBank/DDBJ databases">
        <title>Sequence of Gallionella enrichment culture.</title>
        <authorList>
            <person name="Poehlein A."/>
            <person name="Muehling M."/>
            <person name="Daniel R."/>
        </authorList>
    </citation>
    <scope>NUCLEOTIDE SEQUENCE</scope>
</reference>
<dbReference type="Gene3D" id="3.30.565.10">
    <property type="entry name" value="Histidine kinase-like ATPase, C-terminal domain"/>
    <property type="match status" value="1"/>
</dbReference>
<sequence>MEPSPALIKARATAGAQERARLAREIHDGVAQDLAGLGYRLDDLATAPGLSPDERGKIRDIRIALSESINLLRRSIFDLRNSDIDFLDEVRTLLNEIEQEGLEVSVDFNAVEGQLNETTARHLHAIAIEAISNVVHHANATQLEFTFANSSNAFQMTIKDNGNGRVAAKEFSYGLATMTERAELIGATCLVERPASGGTIIKVQARVS</sequence>
<feature type="domain" description="Signal transduction histidine kinase subgroup 3 dimerisation and phosphoacceptor" evidence="3">
    <location>
        <begin position="18"/>
        <end position="82"/>
    </location>
</feature>
<keyword evidence="1 4" id="KW-0808">Transferase</keyword>
<gene>
    <name evidence="4" type="primary">narX_14</name>
    <name evidence="4" type="ORF">GALL_456060</name>
</gene>
<dbReference type="InterPro" id="IPR050482">
    <property type="entry name" value="Sensor_HK_TwoCompSys"/>
</dbReference>
<name>A0A1J5Q9V5_9ZZZZ</name>
<dbReference type="InterPro" id="IPR036890">
    <property type="entry name" value="HATPase_C_sf"/>
</dbReference>
<organism evidence="4">
    <name type="scientific">mine drainage metagenome</name>
    <dbReference type="NCBI Taxonomy" id="410659"/>
    <lineage>
        <taxon>unclassified sequences</taxon>
        <taxon>metagenomes</taxon>
        <taxon>ecological metagenomes</taxon>
    </lineage>
</organism>
<evidence type="ECO:0000313" key="4">
    <source>
        <dbReference type="EMBL" id="OIQ72765.1"/>
    </source>
</evidence>
<evidence type="ECO:0000256" key="1">
    <source>
        <dbReference type="ARBA" id="ARBA00022679"/>
    </source>
</evidence>
<dbReference type="EC" id="2.7.13.3" evidence="4"/>
<dbReference type="GO" id="GO:0016020">
    <property type="term" value="C:membrane"/>
    <property type="evidence" value="ECO:0007669"/>
    <property type="project" value="InterPro"/>
</dbReference>
<proteinExistence type="predicted"/>
<comment type="caution">
    <text evidence="4">The sequence shown here is derived from an EMBL/GenBank/DDBJ whole genome shotgun (WGS) entry which is preliminary data.</text>
</comment>
<protein>
    <submittedName>
        <fullName evidence="4">Nitrate/nitrite sensor protein NarX</fullName>
        <ecNumber evidence="4">2.7.13.3</ecNumber>
    </submittedName>
</protein>
<dbReference type="PANTHER" id="PTHR24421:SF55">
    <property type="entry name" value="SENSOR HISTIDINE KINASE YDFH"/>
    <property type="match status" value="1"/>
</dbReference>
<dbReference type="GO" id="GO:0046983">
    <property type="term" value="F:protein dimerization activity"/>
    <property type="evidence" value="ECO:0007669"/>
    <property type="project" value="InterPro"/>
</dbReference>